<dbReference type="AlphaFoldDB" id="A0A2P2BRX6"/>
<evidence type="ECO:0000256" key="1">
    <source>
        <dbReference type="ARBA" id="ARBA00023002"/>
    </source>
</evidence>
<dbReference type="InterPro" id="IPR023753">
    <property type="entry name" value="FAD/NAD-binding_dom"/>
</dbReference>
<accession>A0A2P2BRX6</accession>
<keyword evidence="1" id="KW-0560">Oxidoreductase</keyword>
<evidence type="ECO:0000313" key="3">
    <source>
        <dbReference type="EMBL" id="CEI73119.1"/>
    </source>
</evidence>
<reference evidence="3 4" key="1">
    <citation type="submission" date="2014-09" db="EMBL/GenBank/DDBJ databases">
        <authorList>
            <person name="Hornung B.V."/>
        </authorList>
    </citation>
    <scope>NUCLEOTIDE SEQUENCE [LARGE SCALE GENOMIC DNA]</scope>
    <source>
        <strain evidence="3 4">FRIFI</strain>
    </source>
</reference>
<dbReference type="SUPFAM" id="SSF51905">
    <property type="entry name" value="FAD/NAD(P)-binding domain"/>
    <property type="match status" value="1"/>
</dbReference>
<dbReference type="Proteomes" id="UP000245695">
    <property type="component" value="Chromosome 1"/>
</dbReference>
<gene>
    <name evidence="3" type="ORF">FRIFI_1585</name>
</gene>
<dbReference type="PANTHER" id="PTHR42949:SF3">
    <property type="entry name" value="ANAEROBIC GLYCEROL-3-PHOSPHATE DEHYDROGENASE SUBUNIT B"/>
    <property type="match status" value="1"/>
</dbReference>
<dbReference type="PRINTS" id="PR00411">
    <property type="entry name" value="PNDRDTASEI"/>
</dbReference>
<evidence type="ECO:0000259" key="2">
    <source>
        <dbReference type="Pfam" id="PF07992"/>
    </source>
</evidence>
<dbReference type="Pfam" id="PF07992">
    <property type="entry name" value="Pyr_redox_2"/>
    <property type="match status" value="1"/>
</dbReference>
<dbReference type="InterPro" id="IPR036188">
    <property type="entry name" value="FAD/NAD-bd_sf"/>
</dbReference>
<dbReference type="GO" id="GO:0016491">
    <property type="term" value="F:oxidoreductase activity"/>
    <property type="evidence" value="ECO:0007669"/>
    <property type="project" value="UniProtKB-KW"/>
</dbReference>
<dbReference type="Gene3D" id="3.50.50.60">
    <property type="entry name" value="FAD/NAD(P)-binding domain"/>
    <property type="match status" value="2"/>
</dbReference>
<sequence length="296" mass="33092">MREYDLIIIGGGASGIICAIEAYKKGIKNILLIEKDNVLGGSLNLSYYNISKQRYITGKTYEKFLLKELEKCEIDIKLDTMVIKIEDENKILCTNPANGIEKIKGKNIILANGAKEGSRKALDMVGDRCSGILTVGMANKILNMGNIVPGKNILIYDKKTLYMIKDELKNRNINVVGIISKDSDVDTYGLTDKVYNNYEIDSIYGEGRIESVKLVKDDKEEIVKCDTLIFARPMLSDGLVAMRSNIKLNPSTTGPEVNDKFMTSMDNVYACGNGIYIHEYIEDIEDECKKLVDNLL</sequence>
<dbReference type="EMBL" id="LN650648">
    <property type="protein sequence ID" value="CEI73119.1"/>
    <property type="molecule type" value="Genomic_DNA"/>
</dbReference>
<dbReference type="RefSeq" id="WP_166505541.1">
    <property type="nucleotide sequence ID" value="NZ_JAKNTL010000007.1"/>
</dbReference>
<feature type="domain" description="FAD/NAD(P)-binding" evidence="2">
    <location>
        <begin position="4"/>
        <end position="118"/>
    </location>
</feature>
<dbReference type="InterPro" id="IPR051691">
    <property type="entry name" value="Metab_Enz_Cyan_OpOx_G3PDH"/>
</dbReference>
<dbReference type="PRINTS" id="PR00368">
    <property type="entry name" value="FADPNR"/>
</dbReference>
<dbReference type="KEGG" id="rhom:FRIFI_1585"/>
<name>A0A2P2BRX6_9FIRM</name>
<organism evidence="3 4">
    <name type="scientific">Romboutsia hominis</name>
    <dbReference type="NCBI Taxonomy" id="1507512"/>
    <lineage>
        <taxon>Bacteria</taxon>
        <taxon>Bacillati</taxon>
        <taxon>Bacillota</taxon>
        <taxon>Clostridia</taxon>
        <taxon>Peptostreptococcales</taxon>
        <taxon>Peptostreptococcaceae</taxon>
        <taxon>Romboutsia</taxon>
    </lineage>
</organism>
<keyword evidence="4" id="KW-1185">Reference proteome</keyword>
<evidence type="ECO:0000313" key="4">
    <source>
        <dbReference type="Proteomes" id="UP000245695"/>
    </source>
</evidence>
<protein>
    <submittedName>
        <fullName evidence="3">Pyridine nucleotide-disulphide oxidoreductase</fullName>
    </submittedName>
</protein>
<proteinExistence type="predicted"/>
<dbReference type="PANTHER" id="PTHR42949">
    <property type="entry name" value="ANAEROBIC GLYCEROL-3-PHOSPHATE DEHYDROGENASE SUBUNIT B"/>
    <property type="match status" value="1"/>
</dbReference>